<dbReference type="PANTHER" id="PTHR12151">
    <property type="entry name" value="ELECTRON TRANSPORT PROTIN SCO1/SENC FAMILY MEMBER"/>
    <property type="match status" value="1"/>
</dbReference>
<comment type="caution">
    <text evidence="5">The sequence shown here is derived from an EMBL/GenBank/DDBJ whole genome shotgun (WGS) entry which is preliminary data.</text>
</comment>
<evidence type="ECO:0000313" key="5">
    <source>
        <dbReference type="EMBL" id="RAK53344.1"/>
    </source>
</evidence>
<evidence type="ECO:0000256" key="1">
    <source>
        <dbReference type="ARBA" id="ARBA00010996"/>
    </source>
</evidence>
<comment type="similarity">
    <text evidence="1">Belongs to the SCO1/2 family.</text>
</comment>
<accession>A0A328AIV4</accession>
<feature type="disulfide bond" description="Redox-active" evidence="4">
    <location>
        <begin position="72"/>
        <end position="76"/>
    </location>
</feature>
<keyword evidence="3" id="KW-0479">Metal-binding</keyword>
<feature type="binding site" evidence="3">
    <location>
        <position position="76"/>
    </location>
    <ligand>
        <name>Cu cation</name>
        <dbReference type="ChEBI" id="CHEBI:23378"/>
    </ligand>
</feature>
<dbReference type="Pfam" id="PF02630">
    <property type="entry name" value="SCO1-SenC"/>
    <property type="match status" value="1"/>
</dbReference>
<protein>
    <submittedName>
        <fullName evidence="5">SCO family protein</fullName>
    </submittedName>
</protein>
<dbReference type="Proteomes" id="UP000249254">
    <property type="component" value="Unassembled WGS sequence"/>
</dbReference>
<dbReference type="EMBL" id="QFYQ01000001">
    <property type="protein sequence ID" value="RAK53344.1"/>
    <property type="molecule type" value="Genomic_DNA"/>
</dbReference>
<dbReference type="OrthoDB" id="9790194at2"/>
<evidence type="ECO:0000256" key="3">
    <source>
        <dbReference type="PIRSR" id="PIRSR603782-1"/>
    </source>
</evidence>
<gene>
    <name evidence="5" type="ORF">DJ017_01765</name>
</gene>
<dbReference type="SUPFAM" id="SSF52833">
    <property type="entry name" value="Thioredoxin-like"/>
    <property type="match status" value="1"/>
</dbReference>
<feature type="binding site" evidence="3">
    <location>
        <position position="72"/>
    </location>
    <ligand>
        <name>Cu cation</name>
        <dbReference type="ChEBI" id="CHEBI:23378"/>
    </ligand>
</feature>
<proteinExistence type="inferred from homology"/>
<dbReference type="AlphaFoldDB" id="A0A328AIV4"/>
<dbReference type="GO" id="GO:0046872">
    <property type="term" value="F:metal ion binding"/>
    <property type="evidence" value="ECO:0007669"/>
    <property type="project" value="UniProtKB-KW"/>
</dbReference>
<dbReference type="Gene3D" id="3.40.30.10">
    <property type="entry name" value="Glutaredoxin"/>
    <property type="match status" value="1"/>
</dbReference>
<feature type="binding site" evidence="3">
    <location>
        <position position="161"/>
    </location>
    <ligand>
        <name>Cu cation</name>
        <dbReference type="ChEBI" id="CHEBI:23378"/>
    </ligand>
</feature>
<name>A0A328AIV4_9CAUL</name>
<dbReference type="InterPro" id="IPR003782">
    <property type="entry name" value="SCO1/SenC"/>
</dbReference>
<dbReference type="RefSeq" id="WP_111527096.1">
    <property type="nucleotide sequence ID" value="NZ_JBHRSG010000001.1"/>
</dbReference>
<reference evidence="6" key="1">
    <citation type="submission" date="2018-05" db="EMBL/GenBank/DDBJ databases">
        <authorList>
            <person name="Li X."/>
        </authorList>
    </citation>
    <scope>NUCLEOTIDE SEQUENCE [LARGE SCALE GENOMIC DNA]</scope>
    <source>
        <strain evidence="6">LX32</strain>
    </source>
</reference>
<keyword evidence="4" id="KW-1015">Disulfide bond</keyword>
<keyword evidence="6" id="KW-1185">Reference proteome</keyword>
<evidence type="ECO:0000256" key="2">
    <source>
        <dbReference type="ARBA" id="ARBA00023008"/>
    </source>
</evidence>
<organism evidence="5 6">
    <name type="scientific">Phenylobacterium soli</name>
    <dbReference type="NCBI Taxonomy" id="2170551"/>
    <lineage>
        <taxon>Bacteria</taxon>
        <taxon>Pseudomonadati</taxon>
        <taxon>Pseudomonadota</taxon>
        <taxon>Alphaproteobacteria</taxon>
        <taxon>Caulobacterales</taxon>
        <taxon>Caulobacteraceae</taxon>
        <taxon>Phenylobacterium</taxon>
    </lineage>
</organism>
<dbReference type="CDD" id="cd02968">
    <property type="entry name" value="SCO"/>
    <property type="match status" value="1"/>
</dbReference>
<dbReference type="PANTHER" id="PTHR12151:SF25">
    <property type="entry name" value="LINALOOL DEHYDRATASE_ISOMERASE DOMAIN-CONTAINING PROTEIN"/>
    <property type="match status" value="1"/>
</dbReference>
<sequence>MSRGFIAVLAVLAIAFAVITGLAVQRGILSPHPQQTATLGGPFQLVDQTGRPRDQHILEGKWTAVFFGYTNCPDACPTTLFALGQTEKLLGAKAADFQTIFISVDPARDTPAQLARYLSNDAFARHVTGLTGSQAQVDVAAKAYKVFAQKAGEGPDYTVNHSTFTYLMNPKGGFACVIPYNAPPQQIASQVQKAMAQGPNAESC</sequence>
<evidence type="ECO:0000313" key="6">
    <source>
        <dbReference type="Proteomes" id="UP000249254"/>
    </source>
</evidence>
<keyword evidence="2 3" id="KW-0186">Copper</keyword>
<evidence type="ECO:0000256" key="4">
    <source>
        <dbReference type="PIRSR" id="PIRSR603782-2"/>
    </source>
</evidence>
<dbReference type="InterPro" id="IPR036249">
    <property type="entry name" value="Thioredoxin-like_sf"/>
</dbReference>
<dbReference type="FunFam" id="3.40.30.10:FF:000013">
    <property type="entry name" value="Blast:Protein SCO1 homolog, mitochondrial"/>
    <property type="match status" value="1"/>
</dbReference>